<dbReference type="InterPro" id="IPR011473">
    <property type="entry name" value="DUF1579"/>
</dbReference>
<dbReference type="AlphaFoldDB" id="A0A846WFV1"/>
<organism evidence="3 4">
    <name type="scientific">Nocardia coubleae</name>
    <dbReference type="NCBI Taxonomy" id="356147"/>
    <lineage>
        <taxon>Bacteria</taxon>
        <taxon>Bacillati</taxon>
        <taxon>Actinomycetota</taxon>
        <taxon>Actinomycetes</taxon>
        <taxon>Mycobacteriales</taxon>
        <taxon>Nocardiaceae</taxon>
        <taxon>Nocardia</taxon>
    </lineage>
</organism>
<feature type="signal peptide" evidence="2">
    <location>
        <begin position="1"/>
        <end position="29"/>
    </location>
</feature>
<evidence type="ECO:0000256" key="1">
    <source>
        <dbReference type="SAM" id="MobiDB-lite"/>
    </source>
</evidence>
<proteinExistence type="predicted"/>
<feature type="region of interest" description="Disordered" evidence="1">
    <location>
        <begin position="144"/>
        <end position="166"/>
    </location>
</feature>
<dbReference type="Pfam" id="PF07617">
    <property type="entry name" value="DUF1579"/>
    <property type="match status" value="1"/>
</dbReference>
<dbReference type="Proteomes" id="UP000572007">
    <property type="component" value="Unassembled WGS sequence"/>
</dbReference>
<gene>
    <name evidence="3" type="ORF">HGA10_27775</name>
</gene>
<reference evidence="3 4" key="1">
    <citation type="submission" date="2020-04" db="EMBL/GenBank/DDBJ databases">
        <title>MicrobeNet Type strains.</title>
        <authorList>
            <person name="Nicholson A.C."/>
        </authorList>
    </citation>
    <scope>NUCLEOTIDE SEQUENCE [LARGE SCALE GENOMIC DNA]</scope>
    <source>
        <strain evidence="3 4">DSM 44960</strain>
    </source>
</reference>
<evidence type="ECO:0000313" key="4">
    <source>
        <dbReference type="Proteomes" id="UP000572007"/>
    </source>
</evidence>
<evidence type="ECO:0000313" key="3">
    <source>
        <dbReference type="EMBL" id="NKX91088.1"/>
    </source>
</evidence>
<name>A0A846WFV1_9NOCA</name>
<keyword evidence="4" id="KW-1185">Reference proteome</keyword>
<protein>
    <submittedName>
        <fullName evidence="3">DUF1579 domain-containing protein</fullName>
    </submittedName>
</protein>
<keyword evidence="2" id="KW-0732">Signal</keyword>
<sequence length="209" mass="22606">MRARLLRTFAPLVLVTAALLGSGCGDNTAAAPVPPTTSQQAPQDTGHARLNQLVGEWTAEKSTFVAGGTPENPIVTRDAVSRWSWVAETGGNFLREEVTGTFGDRPYYRLGLLGYSPVDDRYEWSTFDSVTPLTMAYRGAKGSANAPELSMTGEFTDPGITGPANVGKSVPMRTVIRLESPDRTVMELYFTPPGEPERLADRVVLTRLS</sequence>
<dbReference type="RefSeq" id="WP_067644640.1">
    <property type="nucleotide sequence ID" value="NZ_JAAXOM010000009.1"/>
</dbReference>
<comment type="caution">
    <text evidence="3">The sequence shown here is derived from an EMBL/GenBank/DDBJ whole genome shotgun (WGS) entry which is preliminary data.</text>
</comment>
<dbReference type="EMBL" id="JAAXOM010000009">
    <property type="protein sequence ID" value="NKX91088.1"/>
    <property type="molecule type" value="Genomic_DNA"/>
</dbReference>
<accession>A0A846WFV1</accession>
<evidence type="ECO:0000256" key="2">
    <source>
        <dbReference type="SAM" id="SignalP"/>
    </source>
</evidence>
<feature type="chain" id="PRO_5039016443" evidence="2">
    <location>
        <begin position="30"/>
        <end position="209"/>
    </location>
</feature>
<dbReference type="PROSITE" id="PS51257">
    <property type="entry name" value="PROKAR_LIPOPROTEIN"/>
    <property type="match status" value="1"/>
</dbReference>